<proteinExistence type="predicted"/>
<reference evidence="2 3" key="1">
    <citation type="submission" date="2017-10" db="EMBL/GenBank/DDBJ databases">
        <title>Bacillus sp. nov., a halophilic bacterium isolated from a Yangshapao Lake.</title>
        <authorList>
            <person name="Wang H."/>
        </authorList>
    </citation>
    <scope>NUCLEOTIDE SEQUENCE [LARGE SCALE GENOMIC DNA]</scope>
    <source>
        <strain evidence="2 3">YSP-3</strain>
    </source>
</reference>
<keyword evidence="1" id="KW-1133">Transmembrane helix</keyword>
<dbReference type="RefSeq" id="WP_110518341.1">
    <property type="nucleotide sequence ID" value="NZ_PDOF01000001.1"/>
</dbReference>
<keyword evidence="3" id="KW-1185">Reference proteome</keyword>
<dbReference type="OrthoDB" id="205294at1386"/>
<dbReference type="AlphaFoldDB" id="A0A2W0H9D4"/>
<feature type="transmembrane region" description="Helical" evidence="1">
    <location>
        <begin position="6"/>
        <end position="23"/>
    </location>
</feature>
<protein>
    <submittedName>
        <fullName evidence="2">Uncharacterized protein</fullName>
    </submittedName>
</protein>
<keyword evidence="1" id="KW-0472">Membrane</keyword>
<name>A0A2W0H9D4_9BACI</name>
<evidence type="ECO:0000313" key="2">
    <source>
        <dbReference type="EMBL" id="PYZ98453.1"/>
    </source>
</evidence>
<evidence type="ECO:0000256" key="1">
    <source>
        <dbReference type="SAM" id="Phobius"/>
    </source>
</evidence>
<feature type="transmembrane region" description="Helical" evidence="1">
    <location>
        <begin position="78"/>
        <end position="104"/>
    </location>
</feature>
<dbReference type="Proteomes" id="UP000248066">
    <property type="component" value="Unassembled WGS sequence"/>
</dbReference>
<gene>
    <name evidence="2" type="ORF">CR205_07635</name>
</gene>
<comment type="caution">
    <text evidence="2">The sequence shown here is derived from an EMBL/GenBank/DDBJ whole genome shotgun (WGS) entry which is preliminary data.</text>
</comment>
<dbReference type="EMBL" id="PDOF01000001">
    <property type="protein sequence ID" value="PYZ98453.1"/>
    <property type="molecule type" value="Genomic_DNA"/>
</dbReference>
<keyword evidence="1" id="KW-0812">Transmembrane</keyword>
<feature type="transmembrane region" description="Helical" evidence="1">
    <location>
        <begin position="35"/>
        <end position="58"/>
    </location>
</feature>
<organism evidence="2 3">
    <name type="scientific">Alteribacter lacisalsi</name>
    <dbReference type="NCBI Taxonomy" id="2045244"/>
    <lineage>
        <taxon>Bacteria</taxon>
        <taxon>Bacillati</taxon>
        <taxon>Bacillota</taxon>
        <taxon>Bacilli</taxon>
        <taxon>Bacillales</taxon>
        <taxon>Bacillaceae</taxon>
        <taxon>Alteribacter</taxon>
    </lineage>
</organism>
<evidence type="ECO:0000313" key="3">
    <source>
        <dbReference type="Proteomes" id="UP000248066"/>
    </source>
</evidence>
<sequence length="119" mass="13522">MRRRHYYIYAAGLFCSGYGLYFFHSQPYYSADNMIALLVFSPFSWFTGLLFFTAGFFLFSRVIKAQIDGFRSGSLPHYGAVIITVSVLAFLFGWLALLLAALAFHYGIMDAVKNRDEGK</sequence>
<accession>A0A2W0H9D4</accession>